<evidence type="ECO:0000313" key="2">
    <source>
        <dbReference type="Proteomes" id="UP000245992"/>
    </source>
</evidence>
<sequence>MESPSLATLAWAVNVLEPGGEQGVLAAGLKVLAVPRPHGFGECGADTAMVAPVSRGGRLREAATGLCGSTG</sequence>
<gene>
    <name evidence="1" type="ORF">Y717_20550</name>
</gene>
<proteinExistence type="predicted"/>
<accession>A0A2T7TDP0</accession>
<reference evidence="1 2" key="1">
    <citation type="submission" date="2013-12" db="EMBL/GenBank/DDBJ databases">
        <title>Annotated genome of Streptomyces scopuliridis.</title>
        <authorList>
            <person name="Olson J.B."/>
        </authorList>
    </citation>
    <scope>NUCLEOTIDE SEQUENCE [LARGE SCALE GENOMIC DNA]</scope>
    <source>
        <strain evidence="1 2">RB72</strain>
    </source>
</reference>
<name>A0A2T7TDP0_9ACTN</name>
<evidence type="ECO:0000313" key="1">
    <source>
        <dbReference type="EMBL" id="PVE13269.1"/>
    </source>
</evidence>
<dbReference type="EMBL" id="AZSP01000036">
    <property type="protein sequence ID" value="PVE13269.1"/>
    <property type="molecule type" value="Genomic_DNA"/>
</dbReference>
<comment type="caution">
    <text evidence="1">The sequence shown here is derived from an EMBL/GenBank/DDBJ whole genome shotgun (WGS) entry which is preliminary data.</text>
</comment>
<organism evidence="1 2">
    <name type="scientific">Streptomyces scopuliridis RB72</name>
    <dbReference type="NCBI Taxonomy" id="1440053"/>
    <lineage>
        <taxon>Bacteria</taxon>
        <taxon>Bacillati</taxon>
        <taxon>Actinomycetota</taxon>
        <taxon>Actinomycetes</taxon>
        <taxon>Kitasatosporales</taxon>
        <taxon>Streptomycetaceae</taxon>
        <taxon>Streptomyces</taxon>
    </lineage>
</organism>
<keyword evidence="2" id="KW-1185">Reference proteome</keyword>
<dbReference type="Proteomes" id="UP000245992">
    <property type="component" value="Unassembled WGS sequence"/>
</dbReference>
<protein>
    <submittedName>
        <fullName evidence="1">Uncharacterized protein</fullName>
    </submittedName>
</protein>
<dbReference type="AlphaFoldDB" id="A0A2T7TDP0"/>